<accession>A0A239U5B5</accession>
<dbReference type="EMBL" id="LT906446">
    <property type="protein sequence ID" value="SNV05146.1"/>
    <property type="molecule type" value="Genomic_DNA"/>
</dbReference>
<evidence type="ECO:0000313" key="1">
    <source>
        <dbReference type="EMBL" id="SNV05146.1"/>
    </source>
</evidence>
<keyword evidence="2" id="KW-1185">Reference proteome</keyword>
<dbReference type="RefSeq" id="WP_027890297.1">
    <property type="nucleotide sequence ID" value="NZ_LT906446.1"/>
</dbReference>
<proteinExistence type="predicted"/>
<dbReference type="AlphaFoldDB" id="A0A239U5B5"/>
<name>A0A239U5B5_9FIRM</name>
<dbReference type="GeneID" id="78508085"/>
<evidence type="ECO:0000313" key="2">
    <source>
        <dbReference type="Proteomes" id="UP000215383"/>
    </source>
</evidence>
<protein>
    <submittedName>
        <fullName evidence="1">Uncharacterized protein</fullName>
    </submittedName>
</protein>
<dbReference type="Proteomes" id="UP000215383">
    <property type="component" value="Chromosome 1"/>
</dbReference>
<reference evidence="1 2" key="1">
    <citation type="submission" date="2017-06" db="EMBL/GenBank/DDBJ databases">
        <authorList>
            <consortium name="Pathogen Informatics"/>
        </authorList>
    </citation>
    <scope>NUCLEOTIDE SEQUENCE [LARGE SCALE GENOMIC DNA]</scope>
    <source>
        <strain evidence="1 2">NCTC10570</strain>
    </source>
</reference>
<organism evidence="1 2">
    <name type="scientific">Megamonas hypermegale</name>
    <dbReference type="NCBI Taxonomy" id="158847"/>
    <lineage>
        <taxon>Bacteria</taxon>
        <taxon>Bacillati</taxon>
        <taxon>Bacillota</taxon>
        <taxon>Negativicutes</taxon>
        <taxon>Selenomonadales</taxon>
        <taxon>Selenomonadaceae</taxon>
        <taxon>Megamonas</taxon>
    </lineage>
</organism>
<gene>
    <name evidence="1" type="ORF">SAMEA4364220_02104</name>
</gene>
<sequence>MKKEMTPVITSMIKRIKSAGYEFNIYNQIESFCIESMINSMKLGIAKEKSLKKSFSGQELMPFAFRFYNCDSEMIVIQLPFKHKLIDEQFESIEKNIGKPDKIKKNKEDTMAIWYFVVDEKERAYMLNSSAFIIVEVDSVIKILDSFNLPMEIEDFVNVVISLDKETPEDYEDERIAQNFEYILC</sequence>